<dbReference type="KEGG" id="plon:Pla110_14970"/>
<evidence type="ECO:0000313" key="3">
    <source>
        <dbReference type="Proteomes" id="UP000317178"/>
    </source>
</evidence>
<feature type="chain" id="PRO_5021777837" description="PHP domain protein" evidence="1">
    <location>
        <begin position="26"/>
        <end position="438"/>
    </location>
</feature>
<dbReference type="Gene3D" id="3.20.20.140">
    <property type="entry name" value="Metal-dependent hydrolases"/>
    <property type="match status" value="1"/>
</dbReference>
<dbReference type="GO" id="GO:0004534">
    <property type="term" value="F:5'-3' RNA exonuclease activity"/>
    <property type="evidence" value="ECO:0007669"/>
    <property type="project" value="TreeGrafter"/>
</dbReference>
<reference evidence="2 3" key="1">
    <citation type="submission" date="2019-02" db="EMBL/GenBank/DDBJ databases">
        <title>Deep-cultivation of Planctomycetes and their phenomic and genomic characterization uncovers novel biology.</title>
        <authorList>
            <person name="Wiegand S."/>
            <person name="Jogler M."/>
            <person name="Boedeker C."/>
            <person name="Pinto D."/>
            <person name="Vollmers J."/>
            <person name="Rivas-Marin E."/>
            <person name="Kohn T."/>
            <person name="Peeters S.H."/>
            <person name="Heuer A."/>
            <person name="Rast P."/>
            <person name="Oberbeckmann S."/>
            <person name="Bunk B."/>
            <person name="Jeske O."/>
            <person name="Meyerdierks A."/>
            <person name="Storesund J.E."/>
            <person name="Kallscheuer N."/>
            <person name="Luecker S."/>
            <person name="Lage O.M."/>
            <person name="Pohl T."/>
            <person name="Merkel B.J."/>
            <person name="Hornburger P."/>
            <person name="Mueller R.-W."/>
            <person name="Bruemmer F."/>
            <person name="Labrenz M."/>
            <person name="Spormann A.M."/>
            <person name="Op den Camp H."/>
            <person name="Overmann J."/>
            <person name="Amann R."/>
            <person name="Jetten M.S.M."/>
            <person name="Mascher T."/>
            <person name="Medema M.H."/>
            <person name="Devos D.P."/>
            <person name="Kaster A.-K."/>
            <person name="Ovreas L."/>
            <person name="Rohde M."/>
            <person name="Galperin M.Y."/>
            <person name="Jogler C."/>
        </authorList>
    </citation>
    <scope>NUCLEOTIDE SEQUENCE [LARGE SCALE GENOMIC DNA]</scope>
    <source>
        <strain evidence="2 3">Pla110</strain>
    </source>
</reference>
<evidence type="ECO:0000313" key="2">
    <source>
        <dbReference type="EMBL" id="QDU79783.1"/>
    </source>
</evidence>
<keyword evidence="3" id="KW-1185">Reference proteome</keyword>
<dbReference type="AlphaFoldDB" id="A0A518CKN0"/>
<sequence precursor="true">MRITVLTLALVAMFNVTFTLSGLQAGDLEAKNGKQWFKGNLHAHSLWSDGDEYPEMIGLWYKEQGYNFLTLSDHNVLATIDRWIDVEMSKGGMEAFAKLQKQFPQDWIEQRKVDDILEVKLKKFDEFSELLNEEGSFLMVKGEEVTDGYKNSPIHMNVSNVKEMIPPMKGKSIFDTMQNNVNAAASQRERTGQAMMIHLNHPNFHYGVTAEDLMRVIGENFFEVYNGHPGVRNNGDEVHASTERMWDIILTRRITELKLPLMYGLATDDGHEYHHIPSPAKRSEPGRGWVMVLADKLDSNTLITAIEQGDFYASSGVTMNRIVSNEEGVTVEVEPVEGETYTIEFIGTRDGYDTTSEPVLNKEGEEANITHKYSDELGTVLHSVSGTEAHYSFQPDDLYVRVQVTSSADHANPSQSGDKKQAWIQPVYGPAGQAQVVK</sequence>
<keyword evidence="1" id="KW-0732">Signal</keyword>
<organism evidence="2 3">
    <name type="scientific">Polystyrenella longa</name>
    <dbReference type="NCBI Taxonomy" id="2528007"/>
    <lineage>
        <taxon>Bacteria</taxon>
        <taxon>Pseudomonadati</taxon>
        <taxon>Planctomycetota</taxon>
        <taxon>Planctomycetia</taxon>
        <taxon>Planctomycetales</taxon>
        <taxon>Planctomycetaceae</taxon>
        <taxon>Polystyrenella</taxon>
    </lineage>
</organism>
<protein>
    <recommendedName>
        <fullName evidence="4">PHP domain protein</fullName>
    </recommendedName>
</protein>
<proteinExistence type="predicted"/>
<name>A0A518CKN0_9PLAN</name>
<evidence type="ECO:0000256" key="1">
    <source>
        <dbReference type="SAM" id="SignalP"/>
    </source>
</evidence>
<evidence type="ECO:0008006" key="4">
    <source>
        <dbReference type="Google" id="ProtNLM"/>
    </source>
</evidence>
<dbReference type="Proteomes" id="UP000317178">
    <property type="component" value="Chromosome"/>
</dbReference>
<dbReference type="RefSeq" id="WP_144994660.1">
    <property type="nucleotide sequence ID" value="NZ_CP036281.1"/>
</dbReference>
<dbReference type="PANTHER" id="PTHR42924">
    <property type="entry name" value="EXONUCLEASE"/>
    <property type="match status" value="1"/>
</dbReference>
<dbReference type="InterPro" id="IPR016195">
    <property type="entry name" value="Pol/histidinol_Pase-like"/>
</dbReference>
<dbReference type="EMBL" id="CP036281">
    <property type="protein sequence ID" value="QDU79783.1"/>
    <property type="molecule type" value="Genomic_DNA"/>
</dbReference>
<feature type="signal peptide" evidence="1">
    <location>
        <begin position="1"/>
        <end position="25"/>
    </location>
</feature>
<accession>A0A518CKN0</accession>
<dbReference type="PANTHER" id="PTHR42924:SF11">
    <property type="entry name" value="POLYMERASE_HISTIDINOL PHOSPHATASE N-TERMINAL DOMAIN-CONTAINING PROTEIN"/>
    <property type="match status" value="1"/>
</dbReference>
<dbReference type="OrthoDB" id="9804333at2"/>
<gene>
    <name evidence="2" type="ORF">Pla110_14970</name>
</gene>
<dbReference type="GO" id="GO:0035312">
    <property type="term" value="F:5'-3' DNA exonuclease activity"/>
    <property type="evidence" value="ECO:0007669"/>
    <property type="project" value="TreeGrafter"/>
</dbReference>
<dbReference type="SUPFAM" id="SSF89550">
    <property type="entry name" value="PHP domain-like"/>
    <property type="match status" value="1"/>
</dbReference>
<dbReference type="InterPro" id="IPR052018">
    <property type="entry name" value="PHP_domain"/>
</dbReference>